<keyword evidence="1" id="KW-0812">Transmembrane</keyword>
<dbReference type="GO" id="GO:0003676">
    <property type="term" value="F:nucleic acid binding"/>
    <property type="evidence" value="ECO:0007669"/>
    <property type="project" value="InterPro"/>
</dbReference>
<evidence type="ECO:0000313" key="3">
    <source>
        <dbReference type="Proteomes" id="UP000183670"/>
    </source>
</evidence>
<feature type="transmembrane region" description="Helical" evidence="1">
    <location>
        <begin position="7"/>
        <end position="25"/>
    </location>
</feature>
<keyword evidence="1" id="KW-0472">Membrane</keyword>
<dbReference type="PIRSF" id="PIRSF002599">
    <property type="entry name" value="Cold_shock_A"/>
    <property type="match status" value="1"/>
</dbReference>
<gene>
    <name evidence="2" type="ORF">SAMN05192581_101425</name>
</gene>
<name>A0A1G6G4K5_BACOV</name>
<keyword evidence="1" id="KW-1133">Transmembrane helix</keyword>
<accession>A0A1G6G4K5</accession>
<dbReference type="EMBL" id="FMYE01000014">
    <property type="protein sequence ID" value="SDB76861.1"/>
    <property type="molecule type" value="Genomic_DNA"/>
</dbReference>
<evidence type="ECO:0000256" key="1">
    <source>
        <dbReference type="SAM" id="Phobius"/>
    </source>
</evidence>
<dbReference type="RefSeq" id="WP_074557797.1">
    <property type="nucleotide sequence ID" value="NZ_FMYE01000014.1"/>
</dbReference>
<proteinExistence type="predicted"/>
<dbReference type="Proteomes" id="UP000183670">
    <property type="component" value="Unassembled WGS sequence"/>
</dbReference>
<dbReference type="Pfam" id="PF06961">
    <property type="entry name" value="DUF1294"/>
    <property type="match status" value="1"/>
</dbReference>
<dbReference type="InterPro" id="IPR010718">
    <property type="entry name" value="DUF1294"/>
</dbReference>
<dbReference type="AlphaFoldDB" id="A0A1G6G4K5"/>
<sequence>MITISQLSLYFLLAINVITLILFGVDKLKAKKHWWRIPEATLLIMAGIGGTIGALSGMYLFHHKTMHKKFYIGVPSILLLQIGITIYILTRWRN</sequence>
<feature type="transmembrane region" description="Helical" evidence="1">
    <location>
        <begin position="40"/>
        <end position="61"/>
    </location>
</feature>
<organism evidence="2 3">
    <name type="scientific">Bacteroides ovatus</name>
    <dbReference type="NCBI Taxonomy" id="28116"/>
    <lineage>
        <taxon>Bacteria</taxon>
        <taxon>Pseudomonadati</taxon>
        <taxon>Bacteroidota</taxon>
        <taxon>Bacteroidia</taxon>
        <taxon>Bacteroidales</taxon>
        <taxon>Bacteroidaceae</taxon>
        <taxon>Bacteroides</taxon>
    </lineage>
</organism>
<feature type="transmembrane region" description="Helical" evidence="1">
    <location>
        <begin position="70"/>
        <end position="89"/>
    </location>
</feature>
<protein>
    <submittedName>
        <fullName evidence="2">Uncharacterized membrane protein YsdA, DUF1294 family</fullName>
    </submittedName>
</protein>
<reference evidence="2 3" key="1">
    <citation type="submission" date="2016-10" db="EMBL/GenBank/DDBJ databases">
        <authorList>
            <person name="de Groot N.N."/>
        </authorList>
    </citation>
    <scope>NUCLEOTIDE SEQUENCE [LARGE SCALE GENOMIC DNA]</scope>
    <source>
        <strain evidence="2 3">NLAE-zl-C500</strain>
    </source>
</reference>
<evidence type="ECO:0000313" key="2">
    <source>
        <dbReference type="EMBL" id="SDB76861.1"/>
    </source>
</evidence>
<dbReference type="InterPro" id="IPR012156">
    <property type="entry name" value="Cold_shock_CspA"/>
</dbReference>